<dbReference type="PANTHER" id="PTHR24282:SF255">
    <property type="entry name" value="CYTOCHROME P450 72A11-RELATED"/>
    <property type="match status" value="1"/>
</dbReference>
<dbReference type="Proteomes" id="UP000504608">
    <property type="component" value="Unplaced"/>
</dbReference>
<evidence type="ECO:0000256" key="8">
    <source>
        <dbReference type="ARBA" id="ARBA00023004"/>
    </source>
</evidence>
<dbReference type="PRINTS" id="PR00385">
    <property type="entry name" value="P450"/>
</dbReference>
<dbReference type="GO" id="GO:0020037">
    <property type="term" value="F:heme binding"/>
    <property type="evidence" value="ECO:0007669"/>
    <property type="project" value="InterPro"/>
</dbReference>
<keyword evidence="14" id="KW-1185">Reference proteome</keyword>
<organism evidence="14 15">
    <name type="scientific">Cucurbita maxima</name>
    <name type="common">Pumpkin</name>
    <name type="synonym">Winter squash</name>
    <dbReference type="NCBI Taxonomy" id="3661"/>
    <lineage>
        <taxon>Eukaryota</taxon>
        <taxon>Viridiplantae</taxon>
        <taxon>Streptophyta</taxon>
        <taxon>Embryophyta</taxon>
        <taxon>Tracheophyta</taxon>
        <taxon>Spermatophyta</taxon>
        <taxon>Magnoliopsida</taxon>
        <taxon>eudicotyledons</taxon>
        <taxon>Gunneridae</taxon>
        <taxon>Pentapetalae</taxon>
        <taxon>rosids</taxon>
        <taxon>fabids</taxon>
        <taxon>Cucurbitales</taxon>
        <taxon>Cucurbitaceae</taxon>
        <taxon>Cucurbiteae</taxon>
        <taxon>Cucurbita</taxon>
    </lineage>
</organism>
<evidence type="ECO:0000256" key="5">
    <source>
        <dbReference type="ARBA" id="ARBA00022723"/>
    </source>
</evidence>
<dbReference type="RefSeq" id="XP_022976684.1">
    <property type="nucleotide sequence ID" value="XM_023120916.1"/>
</dbReference>
<evidence type="ECO:0000313" key="15">
    <source>
        <dbReference type="RefSeq" id="XP_022976684.1"/>
    </source>
</evidence>
<accession>A0A6J1IP99</accession>
<feature type="binding site" description="axial binding residue" evidence="11">
    <location>
        <position position="498"/>
    </location>
    <ligand>
        <name>heme</name>
        <dbReference type="ChEBI" id="CHEBI:30413"/>
    </ligand>
    <ligandPart>
        <name>Fe</name>
        <dbReference type="ChEBI" id="CHEBI:18248"/>
    </ligandPart>
</feature>
<keyword evidence="4 13" id="KW-0812">Transmembrane</keyword>
<dbReference type="GeneID" id="111477005"/>
<comment type="cofactor">
    <cofactor evidence="11">
        <name>heme</name>
        <dbReference type="ChEBI" id="CHEBI:30413"/>
    </cofactor>
</comment>
<dbReference type="OrthoDB" id="1470350at2759"/>
<keyword evidence="10 13" id="KW-0472">Membrane</keyword>
<keyword evidence="5 11" id="KW-0479">Metal-binding</keyword>
<dbReference type="Pfam" id="PF00067">
    <property type="entry name" value="p450"/>
    <property type="match status" value="2"/>
</dbReference>
<dbReference type="PRINTS" id="PR00463">
    <property type="entry name" value="EP450I"/>
</dbReference>
<sequence length="1089" mass="123375">MMSQASNIKGENAAFSSSLLCCGLDSFQRRLSMEYSWVGAAISLIASLLAIWVSWGVLNWVWIRPRKLQKWLKKQGLAGNPYRILHGDLKERSALFEEANSKPVALSHDIGPRVLPSIYTTIQNYGKSSYMWLGPYPRVHIMDPEQLKATFSQINDIQKPGMNPLIDYLLEGIISHEGEKWVKHRKIINPAFQSDKLKSMVPTFVDSSKEILSEWEKIIPEEGGCELDVMPYLQDMTCDAISRTAFGSSYKAGQMIFQLLKQLIDLVVKVAFGVYIPGWRFLPTKSNKKLKEINEEIKRLVLGIINKRQKAMKEGEAVQNDLLGILLDSNAKEIDAQGNNKDVVMSIEDVIKECKIFYIGGQETTAQLLTWTMILLSFHTEWQERARAEVREVFGNNTPNSDGLNRLKVVNMILHEVLRLYPPASMLLREIKKETSVGKLNVPAGIMLLVPVILIHRDREIWGEDANEFNPERFSNGVSKASKLQPAFFPFGWSPRICMGQNFAIMEAKVAMSMILQRFSFELSPSYARAPTVVMSVEPQHGAHIILCKLMIASLIAVWVSWGVLNWVWIRPRKLEKRLREQGLAGNPYRILHGDNKESLAMLMEANSKPVAFSHDIGPRVLPSIYKTIQNYGKNSYMWLGPCPRVHIMDPEQLKATFSLMNDIQKPDNNPLIDYLLEGILTHEGDKWTKHRKIISPAFHLDKLKGMIPAFVDSSKEILSEWERIVPEEGCCELDVMPYLQNLSRDAISRTAFGSSYKEGQMIFQLIRQLIDLVIKVSGGTYIPGWRFLPTKSNNKLKETNEEIKRLVLGIINKRQKAMKEGETVQNDLLGILLDSNAKEIEAQGNNKDVGMSIEDVIKECKIFYIGGQETTAQLLTWTMILLSFHTEWQERARAEVREVFGNNNPNSDGLSRLKVVNMILHEVLRLYPPASMLPRVVKKETTIGKLNLPAGVMLVAPVVLIHRDREIWGEDANEFNPERFRNGVSKASKLQPAFFPFGWGPRICMGQNFAIMEAKVAMSMILQRFSFELSPSYAHAPTVVMSVEPQHGAHIILRKLNKVEDKLSGETNPSEQGGCQWSTHGLGLPFQL</sequence>
<comment type="subcellular location">
    <subcellularLocation>
        <location evidence="1">Membrane</location>
        <topology evidence="1">Single-pass membrane protein</topology>
    </subcellularLocation>
</comment>
<dbReference type="FunFam" id="1.10.630.10:FF:000029">
    <property type="entry name" value="Cytochrome P450 734A1"/>
    <property type="match status" value="2"/>
</dbReference>
<dbReference type="PANTHER" id="PTHR24282">
    <property type="entry name" value="CYTOCHROME P450 FAMILY MEMBER"/>
    <property type="match status" value="1"/>
</dbReference>
<dbReference type="InterPro" id="IPR017972">
    <property type="entry name" value="Cyt_P450_CS"/>
</dbReference>
<protein>
    <submittedName>
        <fullName evidence="15">Uncharacterized protein LOC111477005</fullName>
    </submittedName>
</protein>
<evidence type="ECO:0000256" key="7">
    <source>
        <dbReference type="ARBA" id="ARBA00023002"/>
    </source>
</evidence>
<dbReference type="GO" id="GO:0005506">
    <property type="term" value="F:iron ion binding"/>
    <property type="evidence" value="ECO:0007669"/>
    <property type="project" value="InterPro"/>
</dbReference>
<feature type="region of interest" description="Disordered" evidence="12">
    <location>
        <begin position="1064"/>
        <end position="1089"/>
    </location>
</feature>
<keyword evidence="7" id="KW-0560">Oxidoreductase</keyword>
<gene>
    <name evidence="15" type="primary">LOC111477005</name>
</gene>
<dbReference type="AlphaFoldDB" id="A0A6J1IP99"/>
<dbReference type="InterPro" id="IPR050665">
    <property type="entry name" value="Cytochrome_P450_Monooxygen"/>
</dbReference>
<dbReference type="GO" id="GO:0004497">
    <property type="term" value="F:monooxygenase activity"/>
    <property type="evidence" value="ECO:0007669"/>
    <property type="project" value="UniProtKB-KW"/>
</dbReference>
<feature type="transmembrane region" description="Helical" evidence="13">
    <location>
        <begin position="38"/>
        <end position="63"/>
    </location>
</feature>
<dbReference type="KEGG" id="cmax:111477005"/>
<feature type="compositionally biased region" description="Polar residues" evidence="12">
    <location>
        <begin position="1066"/>
        <end position="1080"/>
    </location>
</feature>
<keyword evidence="9" id="KW-0503">Monooxygenase</keyword>
<comment type="similarity">
    <text evidence="2">Belongs to the cytochrome P450 family.</text>
</comment>
<dbReference type="InterPro" id="IPR001128">
    <property type="entry name" value="Cyt_P450"/>
</dbReference>
<keyword evidence="8 11" id="KW-0408">Iron</keyword>
<dbReference type="SUPFAM" id="SSF48264">
    <property type="entry name" value="Cytochrome P450"/>
    <property type="match status" value="2"/>
</dbReference>
<dbReference type="InterPro" id="IPR002401">
    <property type="entry name" value="Cyt_P450_E_grp-I"/>
</dbReference>
<evidence type="ECO:0000256" key="12">
    <source>
        <dbReference type="SAM" id="MobiDB-lite"/>
    </source>
</evidence>
<evidence type="ECO:0000256" key="9">
    <source>
        <dbReference type="ARBA" id="ARBA00023033"/>
    </source>
</evidence>
<keyword evidence="6 13" id="KW-1133">Transmembrane helix</keyword>
<dbReference type="GO" id="GO:0016705">
    <property type="term" value="F:oxidoreductase activity, acting on paired donors, with incorporation or reduction of molecular oxygen"/>
    <property type="evidence" value="ECO:0007669"/>
    <property type="project" value="InterPro"/>
</dbReference>
<dbReference type="Gene3D" id="1.10.630.10">
    <property type="entry name" value="Cytochrome P450"/>
    <property type="match status" value="2"/>
</dbReference>
<evidence type="ECO:0000256" key="2">
    <source>
        <dbReference type="ARBA" id="ARBA00010617"/>
    </source>
</evidence>
<evidence type="ECO:0000313" key="14">
    <source>
        <dbReference type="Proteomes" id="UP000504608"/>
    </source>
</evidence>
<proteinExistence type="inferred from homology"/>
<dbReference type="GO" id="GO:0016020">
    <property type="term" value="C:membrane"/>
    <property type="evidence" value="ECO:0007669"/>
    <property type="project" value="UniProtKB-SubCell"/>
</dbReference>
<evidence type="ECO:0000256" key="3">
    <source>
        <dbReference type="ARBA" id="ARBA00022617"/>
    </source>
</evidence>
<evidence type="ECO:0000256" key="4">
    <source>
        <dbReference type="ARBA" id="ARBA00022692"/>
    </source>
</evidence>
<evidence type="ECO:0000256" key="6">
    <source>
        <dbReference type="ARBA" id="ARBA00022989"/>
    </source>
</evidence>
<name>A0A6J1IP99_CUCMA</name>
<evidence type="ECO:0000256" key="11">
    <source>
        <dbReference type="PIRSR" id="PIRSR602401-1"/>
    </source>
</evidence>
<evidence type="ECO:0000256" key="13">
    <source>
        <dbReference type="SAM" id="Phobius"/>
    </source>
</evidence>
<evidence type="ECO:0000256" key="10">
    <source>
        <dbReference type="ARBA" id="ARBA00023136"/>
    </source>
</evidence>
<keyword evidence="3 11" id="KW-0349">Heme</keyword>
<reference evidence="15" key="1">
    <citation type="submission" date="2025-08" db="UniProtKB">
        <authorList>
            <consortium name="RefSeq"/>
        </authorList>
    </citation>
    <scope>IDENTIFICATION</scope>
    <source>
        <tissue evidence="15">Young leaves</tissue>
    </source>
</reference>
<dbReference type="PROSITE" id="PS00086">
    <property type="entry name" value="CYTOCHROME_P450"/>
    <property type="match status" value="1"/>
</dbReference>
<evidence type="ECO:0000256" key="1">
    <source>
        <dbReference type="ARBA" id="ARBA00004167"/>
    </source>
</evidence>
<dbReference type="InterPro" id="IPR036396">
    <property type="entry name" value="Cyt_P450_sf"/>
</dbReference>